<gene>
    <name evidence="3" type="ORF">S06H3_32175</name>
</gene>
<dbReference type="Gene3D" id="3.90.230.10">
    <property type="entry name" value="Creatinase/methionine aminopeptidase superfamily"/>
    <property type="match status" value="1"/>
</dbReference>
<accession>X1P8K3</accession>
<dbReference type="InterPro" id="IPR000994">
    <property type="entry name" value="Pept_M24"/>
</dbReference>
<dbReference type="Pfam" id="PF01321">
    <property type="entry name" value="Creatinase_N"/>
    <property type="match status" value="1"/>
</dbReference>
<dbReference type="AlphaFoldDB" id="X1P8K3"/>
<proteinExistence type="predicted"/>
<feature type="domain" description="Creatinase N-terminal" evidence="2">
    <location>
        <begin position="13"/>
        <end position="101"/>
    </location>
</feature>
<dbReference type="InterPro" id="IPR029149">
    <property type="entry name" value="Creatin/AminoP/Spt16_N"/>
</dbReference>
<dbReference type="EMBL" id="BARV01019107">
    <property type="protein sequence ID" value="GAI27259.1"/>
    <property type="molecule type" value="Genomic_DNA"/>
</dbReference>
<dbReference type="SUPFAM" id="SSF55920">
    <property type="entry name" value="Creatinase/aminopeptidase"/>
    <property type="match status" value="1"/>
</dbReference>
<dbReference type="CDD" id="cd01066">
    <property type="entry name" value="APP_MetAP"/>
    <property type="match status" value="1"/>
</dbReference>
<protein>
    <recommendedName>
        <fullName evidence="4">Peptidase M24 domain-containing protein</fullName>
    </recommendedName>
</protein>
<evidence type="ECO:0000259" key="1">
    <source>
        <dbReference type="Pfam" id="PF00557"/>
    </source>
</evidence>
<evidence type="ECO:0008006" key="4">
    <source>
        <dbReference type="Google" id="ProtNLM"/>
    </source>
</evidence>
<comment type="caution">
    <text evidence="3">The sequence shown here is derived from an EMBL/GenBank/DDBJ whole genome shotgun (WGS) entry which is preliminary data.</text>
</comment>
<dbReference type="Gene3D" id="3.40.350.10">
    <property type="entry name" value="Creatinase/prolidase N-terminal domain"/>
    <property type="match status" value="1"/>
</dbReference>
<feature type="domain" description="Peptidase M24" evidence="1">
    <location>
        <begin position="108"/>
        <end position="272"/>
    </location>
</feature>
<evidence type="ECO:0000259" key="2">
    <source>
        <dbReference type="Pfam" id="PF01321"/>
    </source>
</evidence>
<dbReference type="Pfam" id="PF00557">
    <property type="entry name" value="Peptidase_M24"/>
    <property type="match status" value="1"/>
</dbReference>
<reference evidence="3" key="1">
    <citation type="journal article" date="2014" name="Front. Microbiol.">
        <title>High frequency of phylogenetically diverse reductive dehalogenase-homologous genes in deep subseafloor sedimentary metagenomes.</title>
        <authorList>
            <person name="Kawai M."/>
            <person name="Futagami T."/>
            <person name="Toyoda A."/>
            <person name="Takaki Y."/>
            <person name="Nishi S."/>
            <person name="Hori S."/>
            <person name="Arai W."/>
            <person name="Tsubouchi T."/>
            <person name="Morono Y."/>
            <person name="Uchiyama I."/>
            <person name="Ito T."/>
            <person name="Fujiyama A."/>
            <person name="Inagaki F."/>
            <person name="Takami H."/>
        </authorList>
    </citation>
    <scope>NUCLEOTIDE SEQUENCE</scope>
    <source>
        <strain evidence="3">Expedition CK06-06</strain>
    </source>
</reference>
<evidence type="ECO:0000313" key="3">
    <source>
        <dbReference type="EMBL" id="GAI27259.1"/>
    </source>
</evidence>
<sequence length="277" mass="31061">RERLAICITSLAGKQVAIVVNIEEELVKKEGFVEDVRAYNEFTDEPMKILSDVLKEMNLENEKIGIELDYLPFTHYSILKKEMPNTKFVDCKEYFLQLREIKTDEEIETIREIGKAAEQAHNKVFKELKPGMSEIDLGSIVVSELYARCGGEPKIIVVATGERSSMLNASATDRVIKNGDVIRVDIIATKKGYYCDVCRTSVVGKPSKKQLDIWKTIIEARGLVLNNIKPGVNSHKIYSIYNDFVTKKGLTSIDFVGHGLGLGLHEEPYIGKYGGAI</sequence>
<dbReference type="PANTHER" id="PTHR46112:SF2">
    <property type="entry name" value="XAA-PRO AMINOPEPTIDASE P-RELATED"/>
    <property type="match status" value="1"/>
</dbReference>
<organism evidence="3">
    <name type="scientific">marine sediment metagenome</name>
    <dbReference type="NCBI Taxonomy" id="412755"/>
    <lineage>
        <taxon>unclassified sequences</taxon>
        <taxon>metagenomes</taxon>
        <taxon>ecological metagenomes</taxon>
    </lineage>
</organism>
<feature type="non-terminal residue" evidence="3">
    <location>
        <position position="1"/>
    </location>
</feature>
<name>X1P8K3_9ZZZZ</name>
<dbReference type="InterPro" id="IPR036005">
    <property type="entry name" value="Creatinase/aminopeptidase-like"/>
</dbReference>
<dbReference type="InterPro" id="IPR000587">
    <property type="entry name" value="Creatinase_N"/>
</dbReference>
<dbReference type="PANTHER" id="PTHR46112">
    <property type="entry name" value="AMINOPEPTIDASE"/>
    <property type="match status" value="1"/>
</dbReference>
<feature type="non-terminal residue" evidence="3">
    <location>
        <position position="277"/>
    </location>
</feature>
<dbReference type="InterPro" id="IPR050659">
    <property type="entry name" value="Peptidase_M24B"/>
</dbReference>